<evidence type="ECO:0000256" key="1">
    <source>
        <dbReference type="SAM" id="Coils"/>
    </source>
</evidence>
<comment type="caution">
    <text evidence="3">The sequence shown here is derived from an EMBL/GenBank/DDBJ whole genome shotgun (WGS) entry which is preliminary data.</text>
</comment>
<dbReference type="VEuPathDB" id="AmoebaDB:NfTy_053760"/>
<feature type="coiled-coil region" evidence="1">
    <location>
        <begin position="136"/>
        <end position="205"/>
    </location>
</feature>
<sequence>MSSRKQTRFTNDDTQDQASEEEKHVGFNEADFDKLSDRLSFMTGSTGKSSFNMNKFFINPMEQRELSMGRAKLKRYDERIAAEIDKIHELKHQITQITRVIADNHSHISYLQMDEEALKLEFIKAKLEYELECRKRQMHEKEIKHLRKIREAKENEFLRKGWILQKEQAVLRKHESKTTDIVQQVTRIQNEVEELEDDVHHYKSLDRKLKSTIQNQL</sequence>
<organism evidence="3 4">
    <name type="scientific">Naegleria fowleri</name>
    <name type="common">Brain eating amoeba</name>
    <dbReference type="NCBI Taxonomy" id="5763"/>
    <lineage>
        <taxon>Eukaryota</taxon>
        <taxon>Discoba</taxon>
        <taxon>Heterolobosea</taxon>
        <taxon>Tetramitia</taxon>
        <taxon>Eutetramitia</taxon>
        <taxon>Vahlkampfiidae</taxon>
        <taxon>Naegleria</taxon>
    </lineage>
</organism>
<protein>
    <submittedName>
        <fullName evidence="3">Uncharacterized protein</fullName>
    </submittedName>
</protein>
<feature type="region of interest" description="Disordered" evidence="2">
    <location>
        <begin position="1"/>
        <end position="27"/>
    </location>
</feature>
<name>A0A6A5BQ32_NAEFO</name>
<accession>A0A6A5BQ32</accession>
<dbReference type="VEuPathDB" id="AmoebaDB:NF0075430"/>
<keyword evidence="1" id="KW-0175">Coiled coil</keyword>
<dbReference type="VEuPathDB" id="AmoebaDB:FDP41_001560"/>
<dbReference type="OrthoDB" id="10291491at2759"/>
<dbReference type="EMBL" id="VFQX01000027">
    <property type="protein sequence ID" value="KAF0979217.1"/>
    <property type="molecule type" value="Genomic_DNA"/>
</dbReference>
<dbReference type="OMA" id="LIYEMEC"/>
<dbReference type="GeneID" id="68108778"/>
<keyword evidence="4" id="KW-1185">Reference proteome</keyword>
<proteinExistence type="predicted"/>
<dbReference type="Proteomes" id="UP000444721">
    <property type="component" value="Unassembled WGS sequence"/>
</dbReference>
<evidence type="ECO:0000313" key="4">
    <source>
        <dbReference type="Proteomes" id="UP000444721"/>
    </source>
</evidence>
<dbReference type="AlphaFoldDB" id="A0A6A5BQ32"/>
<evidence type="ECO:0000256" key="2">
    <source>
        <dbReference type="SAM" id="MobiDB-lite"/>
    </source>
</evidence>
<dbReference type="RefSeq" id="XP_044563930.1">
    <property type="nucleotide sequence ID" value="XM_044704658.1"/>
</dbReference>
<reference evidence="3 4" key="1">
    <citation type="journal article" date="2019" name="Sci. Rep.">
        <title>Nanopore sequencing improves the draft genome of the human pathogenic amoeba Naegleria fowleri.</title>
        <authorList>
            <person name="Liechti N."/>
            <person name="Schurch N."/>
            <person name="Bruggmann R."/>
            <person name="Wittwer M."/>
        </authorList>
    </citation>
    <scope>NUCLEOTIDE SEQUENCE [LARGE SCALE GENOMIC DNA]</scope>
    <source>
        <strain evidence="3 4">ATCC 30894</strain>
    </source>
</reference>
<gene>
    <name evidence="3" type="ORF">FDP41_001560</name>
</gene>
<evidence type="ECO:0000313" key="3">
    <source>
        <dbReference type="EMBL" id="KAF0979217.1"/>
    </source>
</evidence>